<dbReference type="PROSITE" id="PS51257">
    <property type="entry name" value="PROKAR_LIPOPROTEIN"/>
    <property type="match status" value="1"/>
</dbReference>
<evidence type="ECO:0000313" key="4">
    <source>
        <dbReference type="Proteomes" id="UP001651880"/>
    </source>
</evidence>
<evidence type="ECO:0000313" key="3">
    <source>
        <dbReference type="EMBL" id="MCQ1530462.1"/>
    </source>
</evidence>
<accession>A0ABT1NGS7</accession>
<protein>
    <recommendedName>
        <fullName evidence="5">Redoxin domain-containing protein</fullName>
    </recommendedName>
</protein>
<reference evidence="3 4" key="1">
    <citation type="submission" date="2021-10" db="EMBL/GenBank/DDBJ databases">
        <title>Lutispora strain m25 sp. nov., a thermophilic, non-spore-forming bacterium isolated from a lab-scale methanogenic bioreactor digesting anaerobic sludge.</title>
        <authorList>
            <person name="El Houari A."/>
            <person name="Mcdonald J."/>
        </authorList>
    </citation>
    <scope>NUCLEOTIDE SEQUENCE [LARGE SCALE GENOMIC DNA]</scope>
    <source>
        <strain evidence="4">m25</strain>
    </source>
</reference>
<proteinExistence type="predicted"/>
<dbReference type="RefSeq" id="WP_255227987.1">
    <property type="nucleotide sequence ID" value="NZ_JAJEKE010000012.1"/>
</dbReference>
<keyword evidence="2" id="KW-0732">Signal</keyword>
<comment type="caution">
    <text evidence="3">The sequence shown here is derived from an EMBL/GenBank/DDBJ whole genome shotgun (WGS) entry which is preliminary data.</text>
</comment>
<keyword evidence="4" id="KW-1185">Reference proteome</keyword>
<gene>
    <name evidence="3" type="ORF">LJD61_13000</name>
</gene>
<dbReference type="Gene3D" id="3.40.30.10">
    <property type="entry name" value="Glutaredoxin"/>
    <property type="match status" value="1"/>
</dbReference>
<feature type="region of interest" description="Disordered" evidence="1">
    <location>
        <begin position="21"/>
        <end position="56"/>
    </location>
</feature>
<feature type="signal peptide" evidence="2">
    <location>
        <begin position="1"/>
        <end position="19"/>
    </location>
</feature>
<evidence type="ECO:0008006" key="5">
    <source>
        <dbReference type="Google" id="ProtNLM"/>
    </source>
</evidence>
<evidence type="ECO:0000256" key="1">
    <source>
        <dbReference type="SAM" id="MobiDB-lite"/>
    </source>
</evidence>
<name>A0ABT1NGS7_9FIRM</name>
<dbReference type="EMBL" id="JAJEKE010000012">
    <property type="protein sequence ID" value="MCQ1530462.1"/>
    <property type="molecule type" value="Genomic_DNA"/>
</dbReference>
<dbReference type="Proteomes" id="UP001651880">
    <property type="component" value="Unassembled WGS sequence"/>
</dbReference>
<feature type="chain" id="PRO_5047254275" description="Redoxin domain-containing protein" evidence="2">
    <location>
        <begin position="20"/>
        <end position="82"/>
    </location>
</feature>
<organism evidence="3 4">
    <name type="scientific">Lutispora saccharofermentans</name>
    <dbReference type="NCBI Taxonomy" id="3024236"/>
    <lineage>
        <taxon>Bacteria</taxon>
        <taxon>Bacillati</taxon>
        <taxon>Bacillota</taxon>
        <taxon>Clostridia</taxon>
        <taxon>Lutisporales</taxon>
        <taxon>Lutisporaceae</taxon>
        <taxon>Lutispora</taxon>
    </lineage>
</organism>
<evidence type="ECO:0000256" key="2">
    <source>
        <dbReference type="SAM" id="SignalP"/>
    </source>
</evidence>
<sequence>MRKYWILAAALIVAISTSACESKAPAEEPKQQAQETAKQEVETSDPDIMIPDFTSGDLSGNEVTNEFFADSKITLVNVWTTT</sequence>